<dbReference type="EMBL" id="BK015186">
    <property type="protein sequence ID" value="DAD94937.1"/>
    <property type="molecule type" value="Genomic_DNA"/>
</dbReference>
<sequence length="48" mass="5506">MCKLYIASNIFANNKLLVKNILHAACGLSVRLLRFFWETPCICRGFCL</sequence>
<name>A0A8S5NJQ8_9CAUD</name>
<reference evidence="1" key="1">
    <citation type="journal article" date="2021" name="Proc. Natl. Acad. Sci. U.S.A.">
        <title>A Catalog of Tens of Thousands of Viruses from Human Metagenomes Reveals Hidden Associations with Chronic Diseases.</title>
        <authorList>
            <person name="Tisza M.J."/>
            <person name="Buck C.B."/>
        </authorList>
    </citation>
    <scope>NUCLEOTIDE SEQUENCE</scope>
    <source>
        <strain evidence="1">CtYgF8</strain>
    </source>
</reference>
<protein>
    <submittedName>
        <fullName evidence="1">Uncharacterized protein</fullName>
    </submittedName>
</protein>
<accession>A0A8S5NJQ8</accession>
<evidence type="ECO:0000313" key="1">
    <source>
        <dbReference type="EMBL" id="DAD94937.1"/>
    </source>
</evidence>
<organism evidence="1">
    <name type="scientific">Siphoviridae sp. ctYgF8</name>
    <dbReference type="NCBI Taxonomy" id="2826378"/>
    <lineage>
        <taxon>Viruses</taxon>
        <taxon>Duplodnaviria</taxon>
        <taxon>Heunggongvirae</taxon>
        <taxon>Uroviricota</taxon>
        <taxon>Caudoviricetes</taxon>
    </lineage>
</organism>
<proteinExistence type="predicted"/>